<dbReference type="RefSeq" id="WP_047820086.1">
    <property type="nucleotide sequence ID" value="NZ_CP011770.1"/>
</dbReference>
<dbReference type="PATRIC" id="fig|1348774.3.peg.922"/>
<evidence type="ECO:0000313" key="2">
    <source>
        <dbReference type="Proteomes" id="UP000035287"/>
    </source>
</evidence>
<dbReference type="STRING" id="1348774.AB433_04390"/>
<dbReference type="EMBL" id="CP011770">
    <property type="protein sequence ID" value="AKM09396.1"/>
    <property type="molecule type" value="Genomic_DNA"/>
</dbReference>
<proteinExistence type="predicted"/>
<dbReference type="AlphaFoldDB" id="A0A0G3XFH9"/>
<name>A0A0G3XFH9_9SPHN</name>
<sequence length="108" mass="12175">MTHEYDDPIDPEQLTQAVRHIAERYRAEDCELSDLIDEVVDERFCGCVASRQDSTDRPVRDGLVAEIARQVRQLLNDGLFDEVDEASIESFPASDPPAWINRGSKGGR</sequence>
<keyword evidence="2" id="KW-1185">Reference proteome</keyword>
<organism evidence="1 2">
    <name type="scientific">Croceicoccus naphthovorans</name>
    <dbReference type="NCBI Taxonomy" id="1348774"/>
    <lineage>
        <taxon>Bacteria</taxon>
        <taxon>Pseudomonadati</taxon>
        <taxon>Pseudomonadota</taxon>
        <taxon>Alphaproteobacteria</taxon>
        <taxon>Sphingomonadales</taxon>
        <taxon>Erythrobacteraceae</taxon>
        <taxon>Croceicoccus</taxon>
    </lineage>
</organism>
<gene>
    <name evidence="1" type="ORF">AB433_04390</name>
</gene>
<protein>
    <submittedName>
        <fullName evidence="1">Uncharacterized protein</fullName>
    </submittedName>
</protein>
<dbReference type="Proteomes" id="UP000035287">
    <property type="component" value="Chromosome"/>
</dbReference>
<reference evidence="1 2" key="1">
    <citation type="submission" date="2015-06" db="EMBL/GenBank/DDBJ databases">
        <authorList>
            <person name="Zeng Y."/>
            <person name="Huang Y."/>
        </authorList>
    </citation>
    <scope>NUCLEOTIDE SEQUENCE [LARGE SCALE GENOMIC DNA]</scope>
    <source>
        <strain evidence="1 2">PQ-2</strain>
    </source>
</reference>
<evidence type="ECO:0000313" key="1">
    <source>
        <dbReference type="EMBL" id="AKM09396.1"/>
    </source>
</evidence>
<dbReference type="KEGG" id="cna:AB433_04390"/>
<dbReference type="OrthoDB" id="7873635at2"/>
<accession>A0A0G3XFH9</accession>